<dbReference type="Bgee" id="FBgn0037797">
    <property type="expression patterns" value="Expressed in head epidermis primordium (Drosophila) and 22 other cell types or tissues"/>
</dbReference>
<feature type="non-terminal residue" evidence="2">
    <location>
        <position position="1"/>
    </location>
</feature>
<sequence length="255" mass="27312">RHIRFRPTDNHAIFKMAQPGGDHMIIAITTLLVLICSLHLANAASYQLQSYDLDTDNRAASNSSEEVFNGGVTSLERPLSWLRNANSVFGSPAGHVVIQVAKELLHRSAGNSQVLSLNLTNLLIIILLKILIFSAGMLGAGHWSGYGYGHGRSAGRSDNFGLGIASGDDYLITGFLAAQGAGRDECLYAASCACPTSAYEYAKAGRALMGAIEVFQGVPLEKPRYNDLIVLMERAAYDGFRGVACNTTQTCDGLL</sequence>
<evidence type="ECO:0000256" key="1">
    <source>
        <dbReference type="SAM" id="Phobius"/>
    </source>
</evidence>
<reference evidence="2" key="1">
    <citation type="submission" date="2005-05" db="EMBL/GenBank/DDBJ databases">
        <authorList>
            <person name="Stapleton M."/>
            <person name="Carlson J."/>
            <person name="Chavez C."/>
            <person name="Frise E."/>
            <person name="George R."/>
            <person name="Pacleb J."/>
            <person name="Park S."/>
            <person name="Wan K."/>
            <person name="Yu C."/>
            <person name="Celniker S."/>
        </authorList>
    </citation>
    <scope>NUCLEOTIDE SEQUENCE</scope>
</reference>
<keyword evidence="1" id="KW-1133">Transmembrane helix</keyword>
<feature type="transmembrane region" description="Helical" evidence="1">
    <location>
        <begin position="122"/>
        <end position="143"/>
    </location>
</feature>
<dbReference type="AlphaFoldDB" id="Q4V5F3"/>
<keyword evidence="1" id="KW-0472">Membrane</keyword>
<name>Q4V5F3_DROME</name>
<accession>Q4V5F3</accession>
<gene>
    <name evidence="2" type="primary">CG12420</name>
</gene>
<dbReference type="HOGENOM" id="CLU_106441_0_0_1"/>
<organism evidence="2">
    <name type="scientific">Drosophila melanogaster</name>
    <name type="common">Fruit fly</name>
    <dbReference type="NCBI Taxonomy" id="7227"/>
    <lineage>
        <taxon>Eukaryota</taxon>
        <taxon>Metazoa</taxon>
        <taxon>Ecdysozoa</taxon>
        <taxon>Arthropoda</taxon>
        <taxon>Hexapoda</taxon>
        <taxon>Insecta</taxon>
        <taxon>Pterygota</taxon>
        <taxon>Neoptera</taxon>
        <taxon>Endopterygota</taxon>
        <taxon>Diptera</taxon>
        <taxon>Brachycera</taxon>
        <taxon>Muscomorpha</taxon>
        <taxon>Ephydroidea</taxon>
        <taxon>Drosophilidae</taxon>
        <taxon>Drosophila</taxon>
        <taxon>Sophophora</taxon>
    </lineage>
</organism>
<keyword evidence="1" id="KW-0812">Transmembrane</keyword>
<dbReference type="VEuPathDB" id="VectorBase:FBgn0037797"/>
<dbReference type="ExpressionAtlas" id="Q4V5F3">
    <property type="expression patterns" value="baseline and differential"/>
</dbReference>
<proteinExistence type="evidence at transcript level"/>
<evidence type="ECO:0000313" key="2">
    <source>
        <dbReference type="EMBL" id="AAY55119.1"/>
    </source>
</evidence>
<dbReference type="OrthoDB" id="6363452at2759"/>
<protein>
    <submittedName>
        <fullName evidence="2">IP07628p</fullName>
    </submittedName>
</protein>
<dbReference type="EMBL" id="BT022703">
    <property type="protein sequence ID" value="AAY55119.1"/>
    <property type="molecule type" value="mRNA"/>
</dbReference>